<accession>A0A8S5VGE5</accession>
<dbReference type="EMBL" id="BK016262">
    <property type="protein sequence ID" value="DAG05663.1"/>
    <property type="molecule type" value="Genomic_DNA"/>
</dbReference>
<name>A0A8S5VGE5_9CAUD</name>
<protein>
    <submittedName>
        <fullName evidence="1">Uncharacterized protein</fullName>
    </submittedName>
</protein>
<evidence type="ECO:0000313" key="1">
    <source>
        <dbReference type="EMBL" id="DAG05663.1"/>
    </source>
</evidence>
<sequence length="68" mass="7826">MNKPLIKPIGGFFLYSCGFSGTLIPPPVTKFRRQKRYFGIKSVTNLSRCHEKSRGFFPGSVMRFYDMS</sequence>
<proteinExistence type="predicted"/>
<organism evidence="1">
    <name type="scientific">Siphoviridae sp. ct3R43</name>
    <dbReference type="NCBI Taxonomy" id="2825321"/>
    <lineage>
        <taxon>Viruses</taxon>
        <taxon>Duplodnaviria</taxon>
        <taxon>Heunggongvirae</taxon>
        <taxon>Uroviricota</taxon>
        <taxon>Caudoviricetes</taxon>
    </lineage>
</organism>
<reference evidence="1" key="1">
    <citation type="journal article" date="2021" name="Proc. Natl. Acad. Sci. U.S.A.">
        <title>A Catalog of Tens of Thousands of Viruses from Human Metagenomes Reveals Hidden Associations with Chronic Diseases.</title>
        <authorList>
            <person name="Tisza M.J."/>
            <person name="Buck C.B."/>
        </authorList>
    </citation>
    <scope>NUCLEOTIDE SEQUENCE</scope>
    <source>
        <strain evidence="1">Ct3R43</strain>
    </source>
</reference>